<comment type="caution">
    <text evidence="2">The sequence shown here is derived from an EMBL/GenBank/DDBJ whole genome shotgun (WGS) entry which is preliminary data.</text>
</comment>
<evidence type="ECO:0000313" key="3">
    <source>
        <dbReference type="Proteomes" id="UP000605848"/>
    </source>
</evidence>
<proteinExistence type="predicted"/>
<dbReference type="InterPro" id="IPR011033">
    <property type="entry name" value="PRC_barrel-like_sf"/>
</dbReference>
<evidence type="ECO:0000259" key="1">
    <source>
        <dbReference type="Pfam" id="PF05239"/>
    </source>
</evidence>
<dbReference type="PANTHER" id="PTHR36505:SF1">
    <property type="entry name" value="BLR1072 PROTEIN"/>
    <property type="match status" value="1"/>
</dbReference>
<dbReference type="SUPFAM" id="SSF50346">
    <property type="entry name" value="PRC-barrel domain"/>
    <property type="match status" value="1"/>
</dbReference>
<sequence length="195" mass="22180">MRTCYIFQSDANPNLWGFTDDPSGDKLPTESGPWTPVKQVNPEERWTYGVGRAIVSAGILENGFLVWEAGNQTGSSEAAEFHPVIESDRVEGTAVFNQQGRQIGTIKRLLIEKVSGRVLYVDVTFGGFLGIGVHHRTIPWDKLTYAKDLEGYRTDVTEEQVQKAPVFYGDDEVWPDRKRQQEMRDYWHDYPRGPV</sequence>
<accession>A0A936ZEQ0</accession>
<dbReference type="PANTHER" id="PTHR36505">
    <property type="entry name" value="BLR1072 PROTEIN"/>
    <property type="match status" value="1"/>
</dbReference>
<dbReference type="Gene3D" id="2.30.30.240">
    <property type="entry name" value="PRC-barrel domain"/>
    <property type="match status" value="1"/>
</dbReference>
<dbReference type="Pfam" id="PF05239">
    <property type="entry name" value="PRC"/>
    <property type="match status" value="1"/>
</dbReference>
<protein>
    <submittedName>
        <fullName evidence="2">PRC-barrel domain-containing protein</fullName>
    </submittedName>
</protein>
<name>A0A936ZEQ0_9HYPH</name>
<reference evidence="2" key="1">
    <citation type="submission" date="2021-01" db="EMBL/GenBank/DDBJ databases">
        <title>Microvirga sp.</title>
        <authorList>
            <person name="Kim M.K."/>
        </authorList>
    </citation>
    <scope>NUCLEOTIDE SEQUENCE</scope>
    <source>
        <strain evidence="2">5420S-16</strain>
    </source>
</reference>
<dbReference type="Proteomes" id="UP000605848">
    <property type="component" value="Unassembled WGS sequence"/>
</dbReference>
<keyword evidence="3" id="KW-1185">Reference proteome</keyword>
<dbReference type="AlphaFoldDB" id="A0A936ZEQ0"/>
<dbReference type="RefSeq" id="WP_202059088.1">
    <property type="nucleotide sequence ID" value="NZ_JAEQMY010000012.1"/>
</dbReference>
<gene>
    <name evidence="2" type="ORF">JKG68_10610</name>
</gene>
<dbReference type="EMBL" id="JAEQMY010000012">
    <property type="protein sequence ID" value="MBL0404420.1"/>
    <property type="molecule type" value="Genomic_DNA"/>
</dbReference>
<organism evidence="2 3">
    <name type="scientific">Microvirga aerilata</name>
    <dbReference type="NCBI Taxonomy" id="670292"/>
    <lineage>
        <taxon>Bacteria</taxon>
        <taxon>Pseudomonadati</taxon>
        <taxon>Pseudomonadota</taxon>
        <taxon>Alphaproteobacteria</taxon>
        <taxon>Hyphomicrobiales</taxon>
        <taxon>Methylobacteriaceae</taxon>
        <taxon>Microvirga</taxon>
    </lineage>
</organism>
<evidence type="ECO:0000313" key="2">
    <source>
        <dbReference type="EMBL" id="MBL0404420.1"/>
    </source>
</evidence>
<feature type="domain" description="PRC-barrel" evidence="1">
    <location>
        <begin position="85"/>
        <end position="149"/>
    </location>
</feature>
<dbReference type="InterPro" id="IPR027275">
    <property type="entry name" value="PRC-brl_dom"/>
</dbReference>